<dbReference type="Pfam" id="PF00202">
    <property type="entry name" value="Aminotran_3"/>
    <property type="match status" value="1"/>
</dbReference>
<keyword evidence="4" id="KW-0808">Transferase</keyword>
<proteinExistence type="inferred from homology"/>
<keyword evidence="4" id="KW-0032">Aminotransferase</keyword>
<evidence type="ECO:0000256" key="2">
    <source>
        <dbReference type="ARBA" id="ARBA00022898"/>
    </source>
</evidence>
<reference evidence="4 5" key="1">
    <citation type="submission" date="2023-02" db="EMBL/GenBank/DDBJ databases">
        <title>Evolution of Hrp T3SS in non-pathogenic Pseudomonas fluorescens.</title>
        <authorList>
            <person name="Liao K."/>
            <person name="Wei H."/>
            <person name="Gu Y."/>
        </authorList>
    </citation>
    <scope>NUCLEOTIDE SEQUENCE [LARGE SCALE GENOMIC DNA]</scope>
    <source>
        <strain evidence="4 5">FP205</strain>
    </source>
</reference>
<comment type="cofactor">
    <cofactor evidence="1">
        <name>pyridoxal 5'-phosphate</name>
        <dbReference type="ChEBI" id="CHEBI:597326"/>
    </cofactor>
</comment>
<keyword evidence="2 3" id="KW-0663">Pyridoxal phosphate</keyword>
<evidence type="ECO:0000256" key="1">
    <source>
        <dbReference type="ARBA" id="ARBA00001933"/>
    </source>
</evidence>
<dbReference type="InterPro" id="IPR015424">
    <property type="entry name" value="PyrdxlP-dep_Trfase"/>
</dbReference>
<sequence>MYYPSFDSASAKLHERALKYLPGGNTRTTVYMKPYPIYAVKGAGCRVWDADGDVRIDCINNFTSHIHGYANPIINAVVKKQLENGTAFGLPTASEIDLAELLCSRVESIDRVRFTNSGTEAVMMAIKAARAFTGRAKIAKVEGAYHGSYDYAEVSLDPRPKEWGEDDTPSSVPYAKGTPGSVLTDVITIPFNDPESAVRLLRLHAGELAAVLIDPIPNRAGLIPASQQFINSLVDTVKEIGALLIFDEVISFRLCYRGAQSIWDVKPDLTAFGKIIGGGFPIGAVGGREDVMAVFDPTNGKPALPHGGTFSANPISMTAGLAAMQLLDQKSFDHLDEMGSKLRAAINKILTARKLAGKAVGMGSLIKVHLTSSDVTDYRSAFQDTETARRLSVFVHGLINRGVLVANNGLIALSTPMNNEDIDLITQAVEGAVDDVLVSMDTIE</sequence>
<keyword evidence="5" id="KW-1185">Reference proteome</keyword>
<accession>A0ABY9GI19</accession>
<dbReference type="Gene3D" id="3.40.640.10">
    <property type="entry name" value="Type I PLP-dependent aspartate aminotransferase-like (Major domain)"/>
    <property type="match status" value="1"/>
</dbReference>
<dbReference type="PANTHER" id="PTHR43713">
    <property type="entry name" value="GLUTAMATE-1-SEMIALDEHYDE 2,1-AMINOMUTASE"/>
    <property type="match status" value="1"/>
</dbReference>
<dbReference type="EMBL" id="CP117449">
    <property type="protein sequence ID" value="WLH14833.1"/>
    <property type="molecule type" value="Genomic_DNA"/>
</dbReference>
<dbReference type="InterPro" id="IPR005814">
    <property type="entry name" value="Aminotrans_3"/>
</dbReference>
<evidence type="ECO:0000256" key="3">
    <source>
        <dbReference type="RuleBase" id="RU003560"/>
    </source>
</evidence>
<dbReference type="RefSeq" id="WP_305389541.1">
    <property type="nucleotide sequence ID" value="NZ_CP117426.1"/>
</dbReference>
<comment type="similarity">
    <text evidence="3">Belongs to the class-III pyridoxal-phosphate-dependent aminotransferase family.</text>
</comment>
<organism evidence="4 5">
    <name type="scientific">Pseudomonas hefeiensis</name>
    <dbReference type="NCBI Taxonomy" id="2738125"/>
    <lineage>
        <taxon>Bacteria</taxon>
        <taxon>Pseudomonadati</taxon>
        <taxon>Pseudomonadota</taxon>
        <taxon>Gammaproteobacteria</taxon>
        <taxon>Pseudomonadales</taxon>
        <taxon>Pseudomonadaceae</taxon>
        <taxon>Pseudomonas</taxon>
    </lineage>
</organism>
<dbReference type="InterPro" id="IPR015422">
    <property type="entry name" value="PyrdxlP-dep_Trfase_small"/>
</dbReference>
<dbReference type="Gene3D" id="3.90.1150.10">
    <property type="entry name" value="Aspartate Aminotransferase, domain 1"/>
    <property type="match status" value="1"/>
</dbReference>
<dbReference type="SUPFAM" id="SSF53383">
    <property type="entry name" value="PLP-dependent transferases"/>
    <property type="match status" value="1"/>
</dbReference>
<gene>
    <name evidence="4" type="ORF">PSH57_11285</name>
</gene>
<evidence type="ECO:0000313" key="5">
    <source>
        <dbReference type="Proteomes" id="UP001230339"/>
    </source>
</evidence>
<dbReference type="PANTHER" id="PTHR43713:SF3">
    <property type="entry name" value="GLUTAMATE-1-SEMIALDEHYDE 2,1-AMINOMUTASE 1, CHLOROPLASTIC-RELATED"/>
    <property type="match status" value="1"/>
</dbReference>
<dbReference type="CDD" id="cd00610">
    <property type="entry name" value="OAT_like"/>
    <property type="match status" value="1"/>
</dbReference>
<dbReference type="GO" id="GO:0008483">
    <property type="term" value="F:transaminase activity"/>
    <property type="evidence" value="ECO:0007669"/>
    <property type="project" value="UniProtKB-KW"/>
</dbReference>
<dbReference type="InterPro" id="IPR015421">
    <property type="entry name" value="PyrdxlP-dep_Trfase_major"/>
</dbReference>
<name>A0ABY9GI19_9PSED</name>
<protein>
    <submittedName>
        <fullName evidence="4">Aspartate aminotransferase family protein</fullName>
    </submittedName>
</protein>
<dbReference type="Proteomes" id="UP001230339">
    <property type="component" value="Chromosome"/>
</dbReference>
<evidence type="ECO:0000313" key="4">
    <source>
        <dbReference type="EMBL" id="WLH14833.1"/>
    </source>
</evidence>